<reference evidence="2 3" key="1">
    <citation type="submission" date="2019-09" db="EMBL/GenBank/DDBJ databases">
        <title>Distinct polysaccharide growth profiles of human intestinal Prevotella copri isolates.</title>
        <authorList>
            <person name="Fehlner-Peach H."/>
            <person name="Magnabosco C."/>
            <person name="Raghavan V."/>
            <person name="Scher J.U."/>
            <person name="Tett A."/>
            <person name="Cox L.M."/>
            <person name="Gottsegen C."/>
            <person name="Watters A."/>
            <person name="Wiltshire- Gordon J.D."/>
            <person name="Segata N."/>
            <person name="Bonneau R."/>
            <person name="Littman D.R."/>
        </authorList>
    </citation>
    <scope>NUCLEOTIDE SEQUENCE [LARGE SCALE GENOMIC DNA]</scope>
    <source>
        <strain evidence="3">iA622</strain>
    </source>
</reference>
<dbReference type="OrthoDB" id="9790377at2"/>
<dbReference type="Proteomes" id="UP000480425">
    <property type="component" value="Unassembled WGS sequence"/>
</dbReference>
<proteinExistence type="predicted"/>
<feature type="domain" description="Type I restriction enzyme R protein N-terminal" evidence="1">
    <location>
        <begin position="35"/>
        <end position="144"/>
    </location>
</feature>
<dbReference type="Pfam" id="PF13588">
    <property type="entry name" value="HSDR_N_2"/>
    <property type="match status" value="1"/>
</dbReference>
<accession>A0A6G1U0K0</accession>
<dbReference type="RefSeq" id="WP_153123141.1">
    <property type="nucleotide sequence ID" value="NZ_CP152352.1"/>
</dbReference>
<evidence type="ECO:0000313" key="3">
    <source>
        <dbReference type="Proteomes" id="UP000480425"/>
    </source>
</evidence>
<dbReference type="EMBL" id="VZCB01000052">
    <property type="protein sequence ID" value="MQN80560.1"/>
    <property type="molecule type" value="Genomic_DNA"/>
</dbReference>
<protein>
    <submittedName>
        <fullName evidence="2">Type I restriction enzyme HsdR N-terminal domain-containing protein</fullName>
    </submittedName>
</protein>
<sequence length="152" mass="17887">MIRLNLPPFEMKISGTKQQPKILDILRRKYIALTPEEWVRQHFIHFLIEHKGYPAALLANEIQLQCGDKVLRADSVLYSRELQPRMIIEYKAPHIPITQKVFDQVSTYNLLLHVDFLVVSNGLEHYICKMDYDGKKYLFLEDIPNYSDLLTL</sequence>
<organism evidence="2 3">
    <name type="scientific">Segatella copri</name>
    <dbReference type="NCBI Taxonomy" id="165179"/>
    <lineage>
        <taxon>Bacteria</taxon>
        <taxon>Pseudomonadati</taxon>
        <taxon>Bacteroidota</taxon>
        <taxon>Bacteroidia</taxon>
        <taxon>Bacteroidales</taxon>
        <taxon>Prevotellaceae</taxon>
        <taxon>Segatella</taxon>
    </lineage>
</organism>
<comment type="caution">
    <text evidence="2">The sequence shown here is derived from an EMBL/GenBank/DDBJ whole genome shotgun (WGS) entry which is preliminary data.</text>
</comment>
<evidence type="ECO:0000313" key="2">
    <source>
        <dbReference type="EMBL" id="MQN80560.1"/>
    </source>
</evidence>
<dbReference type="InterPro" id="IPR029464">
    <property type="entry name" value="HSDR_N"/>
</dbReference>
<dbReference type="AlphaFoldDB" id="A0A6G1U0K0"/>
<gene>
    <name evidence="2" type="ORF">F7D73_06265</name>
</gene>
<name>A0A6G1U0K0_9BACT</name>
<evidence type="ECO:0000259" key="1">
    <source>
        <dbReference type="Pfam" id="PF13588"/>
    </source>
</evidence>